<gene>
    <name evidence="1" type="ORF">S06H3_33227</name>
</gene>
<comment type="caution">
    <text evidence="1">The sequence shown here is derived from an EMBL/GenBank/DDBJ whole genome shotgun (WGS) entry which is preliminary data.</text>
</comment>
<protein>
    <submittedName>
        <fullName evidence="1">Uncharacterized protein</fullName>
    </submittedName>
</protein>
<reference evidence="1" key="1">
    <citation type="journal article" date="2014" name="Front. Microbiol.">
        <title>High frequency of phylogenetically diverse reductive dehalogenase-homologous genes in deep subseafloor sedimentary metagenomes.</title>
        <authorList>
            <person name="Kawai M."/>
            <person name="Futagami T."/>
            <person name="Toyoda A."/>
            <person name="Takaki Y."/>
            <person name="Nishi S."/>
            <person name="Hori S."/>
            <person name="Arai W."/>
            <person name="Tsubouchi T."/>
            <person name="Morono Y."/>
            <person name="Uchiyama I."/>
            <person name="Ito T."/>
            <person name="Fujiyama A."/>
            <person name="Inagaki F."/>
            <person name="Takami H."/>
        </authorList>
    </citation>
    <scope>NUCLEOTIDE SEQUENCE</scope>
    <source>
        <strain evidence="1">Expedition CK06-06</strain>
    </source>
</reference>
<accession>X1NNV5</accession>
<dbReference type="EMBL" id="BARV01019815">
    <property type="protein sequence ID" value="GAI20364.1"/>
    <property type="molecule type" value="Genomic_DNA"/>
</dbReference>
<sequence>MYRDEIIEIISSSENKELNNWYHSNIKNLAQFLVDKLEPENNILNISAEIPEKVISK</sequence>
<organism evidence="1">
    <name type="scientific">marine sediment metagenome</name>
    <dbReference type="NCBI Taxonomy" id="412755"/>
    <lineage>
        <taxon>unclassified sequences</taxon>
        <taxon>metagenomes</taxon>
        <taxon>ecological metagenomes</taxon>
    </lineage>
</organism>
<name>X1NNV5_9ZZZZ</name>
<evidence type="ECO:0000313" key="1">
    <source>
        <dbReference type="EMBL" id="GAI20364.1"/>
    </source>
</evidence>
<proteinExistence type="predicted"/>
<dbReference type="AlphaFoldDB" id="X1NNV5"/>